<gene>
    <name evidence="2" type="ORF">ACFSKO_19195</name>
</gene>
<evidence type="ECO:0000313" key="3">
    <source>
        <dbReference type="Proteomes" id="UP001597294"/>
    </source>
</evidence>
<dbReference type="HAMAP" id="MF_00678">
    <property type="entry name" value="UPF0262"/>
    <property type="match status" value="1"/>
</dbReference>
<accession>A0ABW5BQE9</accession>
<comment type="similarity">
    <text evidence="1">Belongs to the UPF0262 family.</text>
</comment>
<dbReference type="RefSeq" id="WP_380254699.1">
    <property type="nucleotide sequence ID" value="NZ_JBHUII010000013.1"/>
</dbReference>
<keyword evidence="3" id="KW-1185">Reference proteome</keyword>
<organism evidence="2 3">
    <name type="scientific">Kiloniella antarctica</name>
    <dbReference type="NCBI Taxonomy" id="1550907"/>
    <lineage>
        <taxon>Bacteria</taxon>
        <taxon>Pseudomonadati</taxon>
        <taxon>Pseudomonadota</taxon>
        <taxon>Alphaproteobacteria</taxon>
        <taxon>Rhodospirillales</taxon>
        <taxon>Kiloniellaceae</taxon>
        <taxon>Kiloniella</taxon>
    </lineage>
</organism>
<name>A0ABW5BQE9_9PROT</name>
<proteinExistence type="inferred from homology"/>
<evidence type="ECO:0000256" key="1">
    <source>
        <dbReference type="HAMAP-Rule" id="MF_00678"/>
    </source>
</evidence>
<dbReference type="EMBL" id="JBHUII010000013">
    <property type="protein sequence ID" value="MFD2207746.1"/>
    <property type="molecule type" value="Genomic_DNA"/>
</dbReference>
<comment type="caution">
    <text evidence="2">The sequence shown here is derived from an EMBL/GenBank/DDBJ whole genome shotgun (WGS) entry which is preliminary data.</text>
</comment>
<reference evidence="3" key="1">
    <citation type="journal article" date="2019" name="Int. J. Syst. Evol. Microbiol.">
        <title>The Global Catalogue of Microorganisms (GCM) 10K type strain sequencing project: providing services to taxonomists for standard genome sequencing and annotation.</title>
        <authorList>
            <consortium name="The Broad Institute Genomics Platform"/>
            <consortium name="The Broad Institute Genome Sequencing Center for Infectious Disease"/>
            <person name="Wu L."/>
            <person name="Ma J."/>
        </authorList>
    </citation>
    <scope>NUCLEOTIDE SEQUENCE [LARGE SCALE GENOMIC DNA]</scope>
    <source>
        <strain evidence="3">CGMCC 4.7192</strain>
    </source>
</reference>
<dbReference type="Pfam" id="PF06793">
    <property type="entry name" value="UPF0262"/>
    <property type="match status" value="1"/>
</dbReference>
<sequence length="165" mass="18721">MSDQTDHDSSHHLIHIGLDEGSLARSTPDVEKERAIAIYDLLEQNSFIPFGSEAGPYLLDLAIVENRLRFRVEREGGQFLCEHILSLTPLRRVIRDYFAVCQTYFEAIKAASPAKIEAIDMGRRGLHNEGSEILQQRLDGKIEIDFTTARRLFTLICALHSVRGR</sequence>
<dbReference type="Proteomes" id="UP001597294">
    <property type="component" value="Unassembled WGS sequence"/>
</dbReference>
<dbReference type="NCBIfam" id="NF002769">
    <property type="entry name" value="PRK02853.1"/>
    <property type="match status" value="1"/>
</dbReference>
<evidence type="ECO:0000313" key="2">
    <source>
        <dbReference type="EMBL" id="MFD2207746.1"/>
    </source>
</evidence>
<protein>
    <recommendedName>
        <fullName evidence="1">UPF0262 protein ACFSKO_19195</fullName>
    </recommendedName>
</protein>
<dbReference type="PIRSF" id="PIRSF032146">
    <property type="entry name" value="UCP032146"/>
    <property type="match status" value="1"/>
</dbReference>
<dbReference type="InterPro" id="IPR008321">
    <property type="entry name" value="UCP032146"/>
</dbReference>